<accession>A0A4P9YZH8</accession>
<organism evidence="2 3">
    <name type="scientific">Syncephalis pseudoplumigaleata</name>
    <dbReference type="NCBI Taxonomy" id="1712513"/>
    <lineage>
        <taxon>Eukaryota</taxon>
        <taxon>Fungi</taxon>
        <taxon>Fungi incertae sedis</taxon>
        <taxon>Zoopagomycota</taxon>
        <taxon>Zoopagomycotina</taxon>
        <taxon>Zoopagomycetes</taxon>
        <taxon>Zoopagales</taxon>
        <taxon>Piptocephalidaceae</taxon>
        <taxon>Syncephalis</taxon>
    </lineage>
</organism>
<feature type="signal peptide" evidence="1">
    <location>
        <begin position="1"/>
        <end position="25"/>
    </location>
</feature>
<sequence>MMHTAICVALVVGACCLLLLHPHQAAVMAMEDMQWQAANAHQASSFGRQNERSGRISIGDLVHTSDVNDQQEAKSKAWKHLLKMEKRRQAKHREAVLSGLKHIVKIDHADRIMKMRTVDRHGTSPAQPASQPHPDQEIRMKIYVKADGTKTVRLMNGDRALKERDASLAAGLDAILFTHVAYAQTKKGDFGCSLFSSPVRYKLIHLFRTRNISKDNVRSFPLILTKLIADVMVSIEQDASTANVKLIDFEKVYNYIDKDVATDTKVIGSLGNISKALAQRWSARKLGTLVDLILHNKGDAKQEVLTLLHKIAAENPTFRRQCKILHELAKTMMGSGAPTVAKITKQPLFTELRKSFGASISYLGHGRIVSALPIAH</sequence>
<feature type="chain" id="PRO_5020829078" evidence="1">
    <location>
        <begin position="26"/>
        <end position="376"/>
    </location>
</feature>
<evidence type="ECO:0000313" key="3">
    <source>
        <dbReference type="Proteomes" id="UP000278143"/>
    </source>
</evidence>
<dbReference type="Proteomes" id="UP000278143">
    <property type="component" value="Unassembled WGS sequence"/>
</dbReference>
<keyword evidence="1" id="KW-0732">Signal</keyword>
<gene>
    <name evidence="2" type="ORF">SYNPS1DRAFT_28910</name>
</gene>
<dbReference type="AlphaFoldDB" id="A0A4P9YZH8"/>
<reference evidence="3" key="1">
    <citation type="journal article" date="2018" name="Nat. Microbiol.">
        <title>Leveraging single-cell genomics to expand the fungal tree of life.</title>
        <authorList>
            <person name="Ahrendt S.R."/>
            <person name="Quandt C.A."/>
            <person name="Ciobanu D."/>
            <person name="Clum A."/>
            <person name="Salamov A."/>
            <person name="Andreopoulos B."/>
            <person name="Cheng J.F."/>
            <person name="Woyke T."/>
            <person name="Pelin A."/>
            <person name="Henrissat B."/>
            <person name="Reynolds N.K."/>
            <person name="Benny G.L."/>
            <person name="Smith M.E."/>
            <person name="James T.Y."/>
            <person name="Grigoriev I.V."/>
        </authorList>
    </citation>
    <scope>NUCLEOTIDE SEQUENCE [LARGE SCALE GENOMIC DNA]</scope>
    <source>
        <strain evidence="3">Benny S71-1</strain>
    </source>
</reference>
<name>A0A4P9YZH8_9FUNG</name>
<dbReference type="EMBL" id="KZ989781">
    <property type="protein sequence ID" value="RKP25355.1"/>
    <property type="molecule type" value="Genomic_DNA"/>
</dbReference>
<protein>
    <submittedName>
        <fullName evidence="2">Uncharacterized protein</fullName>
    </submittedName>
</protein>
<evidence type="ECO:0000313" key="2">
    <source>
        <dbReference type="EMBL" id="RKP25355.1"/>
    </source>
</evidence>
<keyword evidence="3" id="KW-1185">Reference proteome</keyword>
<proteinExistence type="predicted"/>
<evidence type="ECO:0000256" key="1">
    <source>
        <dbReference type="SAM" id="SignalP"/>
    </source>
</evidence>